<sequence length="192" mass="21581">MRIATLGPADSNHAFVLSRYLVQRGLQDSEVTLIDDFPQAFADLEKGHYDYLLQVSAHFSHGDCVGHFMHRVFPVDTFIAASRPLALAVRRDVEQPTSVLRQPATRFYTDLSQWQEIDASTTVEALERLRAGQADAAIVAEDAVERFADELTCLRRLGAALDTWVLYASRPLSCLSLHDNPALQEHFNTVRR</sequence>
<proteinExistence type="predicted"/>
<dbReference type="AlphaFoldDB" id="A0A5C1NKD9"/>
<reference evidence="1" key="1">
    <citation type="submission" date="2021-02" db="EMBL/GenBank/DDBJ databases">
        <title>Strain Y2R2, a novel species of the genus Halomonas.</title>
        <authorList>
            <person name="Huang H."/>
        </authorList>
    </citation>
    <scope>NUCLEOTIDE SEQUENCE</scope>
    <source>
        <strain evidence="1">Y2R2</strain>
    </source>
</reference>
<organism evidence="1 2">
    <name type="scientific">Halomonas binhaiensis</name>
    <dbReference type="NCBI Taxonomy" id="2562282"/>
    <lineage>
        <taxon>Bacteria</taxon>
        <taxon>Pseudomonadati</taxon>
        <taxon>Pseudomonadota</taxon>
        <taxon>Gammaproteobacteria</taxon>
        <taxon>Oceanospirillales</taxon>
        <taxon>Halomonadaceae</taxon>
        <taxon>Halomonas</taxon>
    </lineage>
</organism>
<evidence type="ECO:0008006" key="3">
    <source>
        <dbReference type="Google" id="ProtNLM"/>
    </source>
</evidence>
<dbReference type="KEGG" id="hbh:E4T21_19365"/>
<keyword evidence="2" id="KW-1185">Reference proteome</keyword>
<gene>
    <name evidence="1" type="ORF">E4T21_19365</name>
</gene>
<dbReference type="EMBL" id="CP038437">
    <property type="protein sequence ID" value="QEM84212.1"/>
    <property type="molecule type" value="Genomic_DNA"/>
</dbReference>
<protein>
    <recommendedName>
        <fullName evidence="3">Transporter substrate-binding domain-containing protein</fullName>
    </recommendedName>
</protein>
<dbReference type="Proteomes" id="UP000324285">
    <property type="component" value="Chromosome"/>
</dbReference>
<dbReference type="OrthoDB" id="4098114at2"/>
<name>A0A5C1NKD9_9GAMM</name>
<evidence type="ECO:0000313" key="2">
    <source>
        <dbReference type="Proteomes" id="UP000324285"/>
    </source>
</evidence>
<evidence type="ECO:0000313" key="1">
    <source>
        <dbReference type="EMBL" id="QEM84212.1"/>
    </source>
</evidence>
<accession>A0A5C1NKD9</accession>